<name>A0ABS6SR86_9SPHN</name>
<dbReference type="RefSeq" id="WP_218318007.1">
    <property type="nucleotide sequence ID" value="NZ_JAGSPB010000003.1"/>
</dbReference>
<proteinExistence type="predicted"/>
<evidence type="ECO:0000313" key="2">
    <source>
        <dbReference type="Proteomes" id="UP000699975"/>
    </source>
</evidence>
<protein>
    <submittedName>
        <fullName evidence="1">Uncharacterized protein</fullName>
    </submittedName>
</protein>
<keyword evidence="2" id="KW-1185">Reference proteome</keyword>
<organism evidence="1 2">
    <name type="scientific">Erythrobacter ani</name>
    <dbReference type="NCBI Taxonomy" id="2827235"/>
    <lineage>
        <taxon>Bacteria</taxon>
        <taxon>Pseudomonadati</taxon>
        <taxon>Pseudomonadota</taxon>
        <taxon>Alphaproteobacteria</taxon>
        <taxon>Sphingomonadales</taxon>
        <taxon>Erythrobacteraceae</taxon>
        <taxon>Erythrobacter/Porphyrobacter group</taxon>
        <taxon>Erythrobacter</taxon>
    </lineage>
</organism>
<comment type="caution">
    <text evidence="1">The sequence shown here is derived from an EMBL/GenBank/DDBJ whole genome shotgun (WGS) entry which is preliminary data.</text>
</comment>
<gene>
    <name evidence="1" type="ORF">KCG45_15010</name>
</gene>
<reference evidence="1 2" key="1">
    <citation type="submission" date="2021-04" db="EMBL/GenBank/DDBJ databases">
        <authorList>
            <person name="Pira H."/>
            <person name="Risdian C."/>
            <person name="Wink J."/>
        </authorList>
    </citation>
    <scope>NUCLEOTIDE SEQUENCE [LARGE SCALE GENOMIC DNA]</scope>
    <source>
        <strain evidence="1 2">WH131</strain>
    </source>
</reference>
<accession>A0ABS6SR86</accession>
<dbReference type="Proteomes" id="UP000699975">
    <property type="component" value="Unassembled WGS sequence"/>
</dbReference>
<sequence>MTSFRVFAQGPAEQSNGHRSYLTPVGTCRTVDNQELVVSAMLQERARRALYADCDRAPLGWEIVAH</sequence>
<dbReference type="EMBL" id="JAGSPB010000003">
    <property type="protein sequence ID" value="MBV7267495.1"/>
    <property type="molecule type" value="Genomic_DNA"/>
</dbReference>
<evidence type="ECO:0000313" key="1">
    <source>
        <dbReference type="EMBL" id="MBV7267495.1"/>
    </source>
</evidence>